<accession>A0A327K037</accession>
<gene>
    <name evidence="1" type="primary">chaB</name>
    <name evidence="1" type="ORF">RHODGE_RHODGE_00708</name>
</gene>
<protein>
    <submittedName>
        <fullName evidence="1">Cation transport regulator ChaB</fullName>
    </submittedName>
</protein>
<comment type="caution">
    <text evidence="1">The sequence shown here is derived from an EMBL/GenBank/DDBJ whole genome shotgun (WGS) entry which is preliminary data.</text>
</comment>
<sequence length="72" mass="8020">MPYDSNAELPVGVRMHLPPHAQDIFRSAFNHAFAAHAGEPDREEAAFRIAWAAVKRGYVKIGDTWTERGDLG</sequence>
<name>A0A327K037_9BRAD</name>
<dbReference type="SUPFAM" id="SSF140376">
    <property type="entry name" value="ChaB-like"/>
    <property type="match status" value="1"/>
</dbReference>
<dbReference type="InterPro" id="IPR037205">
    <property type="entry name" value="ChaB_sf"/>
</dbReference>
<dbReference type="Proteomes" id="UP000289200">
    <property type="component" value="Unassembled WGS sequence"/>
</dbReference>
<dbReference type="Pfam" id="PF06150">
    <property type="entry name" value="ChaB"/>
    <property type="match status" value="1"/>
</dbReference>
<dbReference type="EMBL" id="UWOC01000044">
    <property type="protein sequence ID" value="VCU07464.1"/>
    <property type="molecule type" value="Genomic_DNA"/>
</dbReference>
<keyword evidence="2" id="KW-1185">Reference proteome</keyword>
<reference evidence="2" key="1">
    <citation type="submission" date="2018-10" db="EMBL/GenBank/DDBJ databases">
        <authorList>
            <person name="Peiro R."/>
            <person name="Begona"/>
            <person name="Cbmso G."/>
            <person name="Lopez M."/>
            <person name="Gonzalez S."/>
            <person name="Sacristan E."/>
            <person name="Castillo E."/>
        </authorList>
    </citation>
    <scope>NUCLEOTIDE SEQUENCE [LARGE SCALE GENOMIC DNA]</scope>
</reference>
<evidence type="ECO:0000313" key="2">
    <source>
        <dbReference type="Proteomes" id="UP000289200"/>
    </source>
</evidence>
<dbReference type="OrthoDB" id="73307at2"/>
<dbReference type="InterPro" id="IPR009317">
    <property type="entry name" value="ChaB"/>
</dbReference>
<evidence type="ECO:0000313" key="1">
    <source>
        <dbReference type="EMBL" id="VCU07464.1"/>
    </source>
</evidence>
<dbReference type="AlphaFoldDB" id="A0A327K037"/>
<dbReference type="Gene3D" id="1.10.1740.70">
    <property type="entry name" value="ChaB"/>
    <property type="match status" value="1"/>
</dbReference>
<organism evidence="1 2">
    <name type="scientific">Rhodoplanes serenus</name>
    <dbReference type="NCBI Taxonomy" id="200615"/>
    <lineage>
        <taxon>Bacteria</taxon>
        <taxon>Pseudomonadati</taxon>
        <taxon>Pseudomonadota</taxon>
        <taxon>Alphaproteobacteria</taxon>
        <taxon>Hyphomicrobiales</taxon>
        <taxon>Nitrobacteraceae</taxon>
        <taxon>Rhodoplanes</taxon>
    </lineage>
</organism>
<dbReference type="RefSeq" id="WP_111387785.1">
    <property type="nucleotide sequence ID" value="NZ_NPEW01000254.1"/>
</dbReference>
<proteinExistence type="predicted"/>